<comment type="cofactor">
    <cofactor evidence="8">
        <name>Zn(2+)</name>
        <dbReference type="ChEBI" id="CHEBI:29105"/>
    </cofactor>
    <text evidence="8">Binds 1 zinc ion per subunit.</text>
</comment>
<keyword evidence="7" id="KW-0804">Transcription</keyword>
<proteinExistence type="inferred from homology"/>
<dbReference type="InterPro" id="IPR036388">
    <property type="entry name" value="WH-like_DNA-bd_sf"/>
</dbReference>
<feature type="binding site" evidence="8">
    <location>
        <position position="101"/>
    </location>
    <ligand>
        <name>Zn(2+)</name>
        <dbReference type="ChEBI" id="CHEBI:29105"/>
    </ligand>
</feature>
<reference evidence="10 11" key="1">
    <citation type="submission" date="2018-06" db="EMBL/GenBank/DDBJ databases">
        <title>Genomic Encyclopedia of Type Strains, Phase IV (KMG-IV): sequencing the most valuable type-strain genomes for metagenomic binning, comparative biology and taxonomic classification.</title>
        <authorList>
            <person name="Goeker M."/>
        </authorList>
    </citation>
    <scope>NUCLEOTIDE SEQUENCE [LARGE SCALE GENOMIC DNA]</scope>
    <source>
        <strain evidence="10 11">DSM 22112</strain>
    </source>
</reference>
<comment type="similarity">
    <text evidence="1">Belongs to the Fur family.</text>
</comment>
<feature type="binding site" evidence="8">
    <location>
        <position position="144"/>
    </location>
    <ligand>
        <name>Zn(2+)</name>
        <dbReference type="ChEBI" id="CHEBI:29105"/>
    </ligand>
</feature>
<dbReference type="GO" id="GO:0000976">
    <property type="term" value="F:transcription cis-regulatory region binding"/>
    <property type="evidence" value="ECO:0007669"/>
    <property type="project" value="TreeGrafter"/>
</dbReference>
<keyword evidence="2" id="KW-0678">Repressor</keyword>
<evidence type="ECO:0000256" key="2">
    <source>
        <dbReference type="ARBA" id="ARBA00022491"/>
    </source>
</evidence>
<evidence type="ECO:0000256" key="4">
    <source>
        <dbReference type="ARBA" id="ARBA00022833"/>
    </source>
</evidence>
<dbReference type="GO" id="GO:0045892">
    <property type="term" value="P:negative regulation of DNA-templated transcription"/>
    <property type="evidence" value="ECO:0007669"/>
    <property type="project" value="TreeGrafter"/>
</dbReference>
<organism evidence="10 11">
    <name type="scientific">Alkalibaculum bacchi</name>
    <dbReference type="NCBI Taxonomy" id="645887"/>
    <lineage>
        <taxon>Bacteria</taxon>
        <taxon>Bacillati</taxon>
        <taxon>Bacillota</taxon>
        <taxon>Clostridia</taxon>
        <taxon>Eubacteriales</taxon>
        <taxon>Eubacteriaceae</taxon>
        <taxon>Alkalibaculum</taxon>
    </lineage>
</organism>
<dbReference type="InterPro" id="IPR036390">
    <property type="entry name" value="WH_DNA-bd_sf"/>
</dbReference>
<evidence type="ECO:0000313" key="11">
    <source>
        <dbReference type="Proteomes" id="UP000253490"/>
    </source>
</evidence>
<evidence type="ECO:0000256" key="6">
    <source>
        <dbReference type="ARBA" id="ARBA00023125"/>
    </source>
</evidence>
<feature type="binding site" evidence="8">
    <location>
        <position position="104"/>
    </location>
    <ligand>
        <name>Zn(2+)</name>
        <dbReference type="ChEBI" id="CHEBI:29105"/>
    </ligand>
</feature>
<dbReference type="Gene3D" id="1.10.10.10">
    <property type="entry name" value="Winged helix-like DNA-binding domain superfamily/Winged helix DNA-binding domain"/>
    <property type="match status" value="1"/>
</dbReference>
<dbReference type="FunFam" id="1.10.10.10:FF:000051">
    <property type="entry name" value="Fur family transcriptional regulator"/>
    <property type="match status" value="1"/>
</dbReference>
<comment type="caution">
    <text evidence="10">The sequence shown here is derived from an EMBL/GenBank/DDBJ whole genome shotgun (WGS) entry which is preliminary data.</text>
</comment>
<dbReference type="EMBL" id="QNRX01000003">
    <property type="protein sequence ID" value="RBP68390.1"/>
    <property type="molecule type" value="Genomic_DNA"/>
</dbReference>
<evidence type="ECO:0000256" key="8">
    <source>
        <dbReference type="PIRSR" id="PIRSR602481-1"/>
    </source>
</evidence>
<dbReference type="InterPro" id="IPR002481">
    <property type="entry name" value="FUR"/>
</dbReference>
<name>A0A366ICE2_9FIRM</name>
<dbReference type="SUPFAM" id="SSF46785">
    <property type="entry name" value="Winged helix' DNA-binding domain"/>
    <property type="match status" value="1"/>
</dbReference>
<evidence type="ECO:0000256" key="5">
    <source>
        <dbReference type="ARBA" id="ARBA00023015"/>
    </source>
</evidence>
<dbReference type="Gene3D" id="3.30.1490.190">
    <property type="match status" value="1"/>
</dbReference>
<feature type="binding site" evidence="8">
    <location>
        <position position="141"/>
    </location>
    <ligand>
        <name>Zn(2+)</name>
        <dbReference type="ChEBI" id="CHEBI:29105"/>
    </ligand>
</feature>
<protein>
    <submittedName>
        <fullName evidence="10">Fur family ferric uptake transcriptional regulator</fullName>
    </submittedName>
</protein>
<dbReference type="CDD" id="cd07153">
    <property type="entry name" value="Fur_like"/>
    <property type="match status" value="1"/>
</dbReference>
<dbReference type="GO" id="GO:1900376">
    <property type="term" value="P:regulation of secondary metabolite biosynthetic process"/>
    <property type="evidence" value="ECO:0007669"/>
    <property type="project" value="TreeGrafter"/>
</dbReference>
<dbReference type="RefSeq" id="WP_113919816.1">
    <property type="nucleotide sequence ID" value="NZ_QNRX01000003.1"/>
</dbReference>
<feature type="binding site" evidence="9">
    <location>
        <position position="133"/>
    </location>
    <ligand>
        <name>Fe cation</name>
        <dbReference type="ChEBI" id="CHEBI:24875"/>
    </ligand>
</feature>
<keyword evidence="5" id="KW-0805">Transcription regulation</keyword>
<dbReference type="Pfam" id="PF01475">
    <property type="entry name" value="FUR"/>
    <property type="match status" value="1"/>
</dbReference>
<keyword evidence="3 8" id="KW-0479">Metal-binding</keyword>
<dbReference type="PANTHER" id="PTHR33202:SF7">
    <property type="entry name" value="FERRIC UPTAKE REGULATION PROTEIN"/>
    <property type="match status" value="1"/>
</dbReference>
<evidence type="ECO:0000256" key="7">
    <source>
        <dbReference type="ARBA" id="ARBA00023163"/>
    </source>
</evidence>
<dbReference type="OrthoDB" id="8659436at2"/>
<keyword evidence="4 8" id="KW-0862">Zinc</keyword>
<evidence type="ECO:0000256" key="1">
    <source>
        <dbReference type="ARBA" id="ARBA00007957"/>
    </source>
</evidence>
<dbReference type="InterPro" id="IPR043135">
    <property type="entry name" value="Fur_C"/>
</dbReference>
<dbReference type="GO" id="GO:0008270">
    <property type="term" value="F:zinc ion binding"/>
    <property type="evidence" value="ECO:0007669"/>
    <property type="project" value="TreeGrafter"/>
</dbReference>
<dbReference type="Proteomes" id="UP000253490">
    <property type="component" value="Unassembled WGS sequence"/>
</dbReference>
<evidence type="ECO:0000256" key="9">
    <source>
        <dbReference type="PIRSR" id="PIRSR602481-2"/>
    </source>
</evidence>
<accession>A0A366ICE2</accession>
<keyword evidence="6" id="KW-0238">DNA-binding</keyword>
<gene>
    <name evidence="10" type="ORF">DES36_103152</name>
</gene>
<evidence type="ECO:0000313" key="10">
    <source>
        <dbReference type="EMBL" id="RBP68390.1"/>
    </source>
</evidence>
<dbReference type="PANTHER" id="PTHR33202">
    <property type="entry name" value="ZINC UPTAKE REGULATION PROTEIN"/>
    <property type="match status" value="1"/>
</dbReference>
<comment type="cofactor">
    <cofactor evidence="9">
        <name>Mn(2+)</name>
        <dbReference type="ChEBI" id="CHEBI:29035"/>
    </cofactor>
    <cofactor evidence="9">
        <name>Fe(2+)</name>
        <dbReference type="ChEBI" id="CHEBI:29033"/>
    </cofactor>
    <text evidence="9">Binds 1 Mn(2+) or Fe(2+) ion per subunit.</text>
</comment>
<sequence length="146" mass="17295">MSTISLNRILSNVKENGHKLTPQRRYIIEIMMKNNQEHWSTEEIYAEVKKVCPEIGIATVYRTVQMLEELNLLTKHHFSEGCSRYEFADETKNHNHHHIVCTKCGKVMEIQDTYFDELERHIQDDMNFNITNHTVTFYGICEDCKE</sequence>
<keyword evidence="11" id="KW-1185">Reference proteome</keyword>
<keyword evidence="9" id="KW-0408">Iron</keyword>
<evidence type="ECO:0000256" key="3">
    <source>
        <dbReference type="ARBA" id="ARBA00022723"/>
    </source>
</evidence>
<dbReference type="GO" id="GO:0003700">
    <property type="term" value="F:DNA-binding transcription factor activity"/>
    <property type="evidence" value="ECO:0007669"/>
    <property type="project" value="InterPro"/>
</dbReference>
<dbReference type="AlphaFoldDB" id="A0A366ICE2"/>